<dbReference type="RefSeq" id="WP_394468969.1">
    <property type="nucleotide sequence ID" value="NZ_JBIGHY010000001.1"/>
</dbReference>
<organism evidence="1 2">
    <name type="scientific">Pelomonas dachongensis</name>
    <dbReference type="NCBI Taxonomy" id="3299029"/>
    <lineage>
        <taxon>Bacteria</taxon>
        <taxon>Pseudomonadati</taxon>
        <taxon>Pseudomonadota</taxon>
        <taxon>Betaproteobacteria</taxon>
        <taxon>Burkholderiales</taxon>
        <taxon>Sphaerotilaceae</taxon>
        <taxon>Roseateles</taxon>
    </lineage>
</organism>
<name>A0ABW7EHE2_9BURK</name>
<dbReference type="Pfam" id="PF22817">
    <property type="entry name" value="ApeP-like"/>
    <property type="match status" value="1"/>
</dbReference>
<sequence>MNAPVESPRPATLDRDGIAARIPHSGSMCLLDALLQWSPEQALCRATSHRDTANPLRSPGGLLSPVAIEYASQVMALHGALTAAPGSVPSAGFLAAARGVNLHVARLDDVSGPLLVSVTRVAGADAQALYQFELRDDTGRLLVDGRATVVLNTPLPRPATSAAH</sequence>
<dbReference type="EMBL" id="JBIGHY010000001">
    <property type="protein sequence ID" value="MFG6412872.1"/>
    <property type="molecule type" value="Genomic_DNA"/>
</dbReference>
<proteinExistence type="predicted"/>
<gene>
    <name evidence="1" type="ORF">ACG02S_03055</name>
</gene>
<dbReference type="SUPFAM" id="SSF54637">
    <property type="entry name" value="Thioesterase/thiol ester dehydrase-isomerase"/>
    <property type="match status" value="1"/>
</dbReference>
<evidence type="ECO:0000313" key="2">
    <source>
        <dbReference type="Proteomes" id="UP001606300"/>
    </source>
</evidence>
<dbReference type="Proteomes" id="UP001606300">
    <property type="component" value="Unassembled WGS sequence"/>
</dbReference>
<dbReference type="InterPro" id="IPR016776">
    <property type="entry name" value="ApeP-like_dehydratase"/>
</dbReference>
<reference evidence="1 2" key="1">
    <citation type="submission" date="2024-09" db="EMBL/GenBank/DDBJ databases">
        <title>Novel species of the genus Pelomonas and Roseateles isolated from streams.</title>
        <authorList>
            <person name="Lu H."/>
        </authorList>
    </citation>
    <scope>NUCLEOTIDE SEQUENCE [LARGE SCALE GENOMIC DNA]</scope>
    <source>
        <strain evidence="1 2">DC23W</strain>
    </source>
</reference>
<accession>A0ABW7EHE2</accession>
<keyword evidence="2" id="KW-1185">Reference proteome</keyword>
<comment type="caution">
    <text evidence="1">The sequence shown here is derived from an EMBL/GenBank/DDBJ whole genome shotgun (WGS) entry which is preliminary data.</text>
</comment>
<evidence type="ECO:0000313" key="1">
    <source>
        <dbReference type="EMBL" id="MFG6412872.1"/>
    </source>
</evidence>
<protein>
    <submittedName>
        <fullName evidence="1">Hydroxymyristoyl-ACP dehydratase</fullName>
    </submittedName>
</protein>
<dbReference type="InterPro" id="IPR029069">
    <property type="entry name" value="HotDog_dom_sf"/>
</dbReference>